<organism evidence="1 2">
    <name type="scientific">Marseilla massiliensis</name>
    <dbReference type="NCBI Taxonomy" id="1841864"/>
    <lineage>
        <taxon>Bacteria</taxon>
        <taxon>Pseudomonadati</taxon>
        <taxon>Bacteroidota</taxon>
        <taxon>Bacteroidia</taxon>
        <taxon>Bacteroidales</taxon>
        <taxon>Prevotellaceae</taxon>
        <taxon>Marseilla</taxon>
    </lineage>
</organism>
<protein>
    <submittedName>
        <fullName evidence="1">Uncharacterized protein</fullName>
    </submittedName>
</protein>
<keyword evidence="2" id="KW-1185">Reference proteome</keyword>
<name>A0A938WMK1_9BACT</name>
<dbReference type="EMBL" id="JACJJL010000011">
    <property type="protein sequence ID" value="MBM6661712.1"/>
    <property type="molecule type" value="Genomic_DNA"/>
</dbReference>
<proteinExistence type="predicted"/>
<dbReference type="AlphaFoldDB" id="A0A938WMK1"/>
<reference evidence="1 2" key="1">
    <citation type="journal article" date="2021" name="Sci. Rep.">
        <title>The distribution of antibiotic resistance genes in chicken gut microbiota commensals.</title>
        <authorList>
            <person name="Juricova H."/>
            <person name="Matiasovicova J."/>
            <person name="Kubasova T."/>
            <person name="Cejkova D."/>
            <person name="Rychlik I."/>
        </authorList>
    </citation>
    <scope>NUCLEOTIDE SEQUENCE [LARGE SCALE GENOMIC DNA]</scope>
    <source>
        <strain evidence="1 2">An819</strain>
    </source>
</reference>
<sequence>MGKYLDKEGVKHLWGKIKALVDNAKRDAINAARYTLPVANGSTLGGVKSGGDVTITGGVVSVNDDSHNHVIGNVDGLQAALDAKAPTASPTLTGTPKAPTATAGTDTTQIATTAFVQAAIGGLKKGLPGGVASLDSSGKVPAAQLPGFVDDMLEFAGTVSGVTVEENFTLNAGAVVVFNKTTGSFVAKATQAGKVTYHTDWGNLDGYPDSKQYSDEWVILNGNHYGRKAEAGKIYVDVLSNKTYRWSGSGLTEISASLALGETSSTAYPGDKGKAAYAHAMAKGKGFGTNLWKFATNAEGHVIAATLVTKEDITKLGIPATDTRYGLATAAANGLMSKEDKAKLDGITKSDTVPVIQLEDVDSMSDPEIMQYIYMGYLPSIYRVMYKGSVLGMLEMWITHENKFVAQRLVGNFPLSGWEEGAEGAWCYKSILPPSLRPGMQPAVFSDEPRVVFRMMNNGTKDTPLFPQGKWSPWYDEHQFLTRNFYTRDEAMTTADIDEATKY</sequence>
<comment type="caution">
    <text evidence="1">The sequence shown here is derived from an EMBL/GenBank/DDBJ whole genome shotgun (WGS) entry which is preliminary data.</text>
</comment>
<dbReference type="RefSeq" id="WP_205109424.1">
    <property type="nucleotide sequence ID" value="NZ_JACJJL010000011.1"/>
</dbReference>
<gene>
    <name evidence="1" type="ORF">H6B30_08110</name>
</gene>
<evidence type="ECO:0000313" key="1">
    <source>
        <dbReference type="EMBL" id="MBM6661712.1"/>
    </source>
</evidence>
<accession>A0A938WMK1</accession>
<dbReference type="Proteomes" id="UP000764045">
    <property type="component" value="Unassembled WGS sequence"/>
</dbReference>
<evidence type="ECO:0000313" key="2">
    <source>
        <dbReference type="Proteomes" id="UP000764045"/>
    </source>
</evidence>